<dbReference type="AlphaFoldDB" id="A0A381NQL0"/>
<accession>A0A381NQL0</accession>
<dbReference type="Pfam" id="PF13715">
    <property type="entry name" value="CarbopepD_reg_2"/>
    <property type="match status" value="1"/>
</dbReference>
<dbReference type="EMBL" id="UINC01000529">
    <property type="protein sequence ID" value="SUZ56885.1"/>
    <property type="molecule type" value="Genomic_DNA"/>
</dbReference>
<protein>
    <recommendedName>
        <fullName evidence="2">Carboxypeptidase-like regulatory domain-containing protein</fullName>
    </recommendedName>
</protein>
<name>A0A381NQL0_9ZZZZ</name>
<sequence length="240" mass="28105">MTKKILFLFFLFQFGYSQDRQLIQGKVIYRNINVVAANVINNTSQNTTITDDLGEFQIYAREGDEIIFSSVQYIIRTVRITDEIIKNKRLTIQINERIRELDEVVITPDNTEKFLDLKEEEFKGFDYVADKSTKVENTLTETRQLKYGVDFVNIFKILKTIIDSKSEEEKQNLIASEVIPYLFEDDFFTESLLLASSQINDFLNYIDTRPGAVDVLLEKNQFLLIDFLLNESVRYKEINE</sequence>
<evidence type="ECO:0008006" key="2">
    <source>
        <dbReference type="Google" id="ProtNLM"/>
    </source>
</evidence>
<reference evidence="1" key="1">
    <citation type="submission" date="2018-05" db="EMBL/GenBank/DDBJ databases">
        <authorList>
            <person name="Lanie J.A."/>
            <person name="Ng W.-L."/>
            <person name="Kazmierczak K.M."/>
            <person name="Andrzejewski T.M."/>
            <person name="Davidsen T.M."/>
            <person name="Wayne K.J."/>
            <person name="Tettelin H."/>
            <person name="Glass J.I."/>
            <person name="Rusch D."/>
            <person name="Podicherti R."/>
            <person name="Tsui H.-C.T."/>
            <person name="Winkler M.E."/>
        </authorList>
    </citation>
    <scope>NUCLEOTIDE SEQUENCE</scope>
</reference>
<evidence type="ECO:0000313" key="1">
    <source>
        <dbReference type="EMBL" id="SUZ56885.1"/>
    </source>
</evidence>
<organism evidence="1">
    <name type="scientific">marine metagenome</name>
    <dbReference type="NCBI Taxonomy" id="408172"/>
    <lineage>
        <taxon>unclassified sequences</taxon>
        <taxon>metagenomes</taxon>
        <taxon>ecological metagenomes</taxon>
    </lineage>
</organism>
<dbReference type="InterPro" id="IPR008969">
    <property type="entry name" value="CarboxyPept-like_regulatory"/>
</dbReference>
<gene>
    <name evidence="1" type="ORF">METZ01_LOCUS9739</name>
</gene>
<dbReference type="SUPFAM" id="SSF49464">
    <property type="entry name" value="Carboxypeptidase regulatory domain-like"/>
    <property type="match status" value="1"/>
</dbReference>
<proteinExistence type="predicted"/>